<dbReference type="InParanoid" id="A0A067Q4W9"/>
<accession>A0A067Q4W9</accession>
<dbReference type="AlphaFoldDB" id="A0A067Q4W9"/>
<evidence type="ECO:0000256" key="1">
    <source>
        <dbReference type="SAM" id="Phobius"/>
    </source>
</evidence>
<dbReference type="STRING" id="933084.A0A067Q4W9"/>
<feature type="transmembrane region" description="Helical" evidence="1">
    <location>
        <begin position="165"/>
        <end position="189"/>
    </location>
</feature>
<dbReference type="PANTHER" id="PTHR40465:SF1">
    <property type="entry name" value="DUF6534 DOMAIN-CONTAINING PROTEIN"/>
    <property type="match status" value="1"/>
</dbReference>
<gene>
    <name evidence="3" type="ORF">JAAARDRAFT_204385</name>
</gene>
<proteinExistence type="predicted"/>
<feature type="transmembrane region" description="Helical" evidence="1">
    <location>
        <begin position="125"/>
        <end position="153"/>
    </location>
</feature>
<feature type="transmembrane region" description="Helical" evidence="1">
    <location>
        <begin position="95"/>
        <end position="113"/>
    </location>
</feature>
<evidence type="ECO:0000313" key="4">
    <source>
        <dbReference type="Proteomes" id="UP000027265"/>
    </source>
</evidence>
<evidence type="ECO:0000259" key="2">
    <source>
        <dbReference type="Pfam" id="PF20152"/>
    </source>
</evidence>
<feature type="transmembrane region" description="Helical" evidence="1">
    <location>
        <begin position="54"/>
        <end position="75"/>
    </location>
</feature>
<dbReference type="PANTHER" id="PTHR40465">
    <property type="entry name" value="CHROMOSOME 1, WHOLE GENOME SHOTGUN SEQUENCE"/>
    <property type="match status" value="1"/>
</dbReference>
<keyword evidence="1" id="KW-0472">Membrane</keyword>
<dbReference type="HOGENOM" id="CLU_046025_4_0_1"/>
<feature type="transmembrane region" description="Helical" evidence="1">
    <location>
        <begin position="238"/>
        <end position="260"/>
    </location>
</feature>
<dbReference type="OrthoDB" id="3192461at2759"/>
<evidence type="ECO:0000313" key="3">
    <source>
        <dbReference type="EMBL" id="KDQ62014.1"/>
    </source>
</evidence>
<keyword evidence="1" id="KW-0812">Transmembrane</keyword>
<reference evidence="4" key="1">
    <citation type="journal article" date="2014" name="Proc. Natl. Acad. Sci. U.S.A.">
        <title>Extensive sampling of basidiomycete genomes demonstrates inadequacy of the white-rot/brown-rot paradigm for wood decay fungi.</title>
        <authorList>
            <person name="Riley R."/>
            <person name="Salamov A.A."/>
            <person name="Brown D.W."/>
            <person name="Nagy L.G."/>
            <person name="Floudas D."/>
            <person name="Held B.W."/>
            <person name="Levasseur A."/>
            <person name="Lombard V."/>
            <person name="Morin E."/>
            <person name="Otillar R."/>
            <person name="Lindquist E.A."/>
            <person name="Sun H."/>
            <person name="LaButti K.M."/>
            <person name="Schmutz J."/>
            <person name="Jabbour D."/>
            <person name="Luo H."/>
            <person name="Baker S.E."/>
            <person name="Pisabarro A.G."/>
            <person name="Walton J.D."/>
            <person name="Blanchette R.A."/>
            <person name="Henrissat B."/>
            <person name="Martin F."/>
            <person name="Cullen D."/>
            <person name="Hibbett D.S."/>
            <person name="Grigoriev I.V."/>
        </authorList>
    </citation>
    <scope>NUCLEOTIDE SEQUENCE [LARGE SCALE GENOMIC DNA]</scope>
    <source>
        <strain evidence="4">MUCL 33604</strain>
    </source>
</reference>
<dbReference type="InterPro" id="IPR045339">
    <property type="entry name" value="DUF6534"/>
</dbReference>
<dbReference type="Proteomes" id="UP000027265">
    <property type="component" value="Unassembled WGS sequence"/>
</dbReference>
<protein>
    <recommendedName>
        <fullName evidence="2">DUF6534 domain-containing protein</fullName>
    </recommendedName>
</protein>
<feature type="domain" description="DUF6534" evidence="2">
    <location>
        <begin position="173"/>
        <end position="262"/>
    </location>
</feature>
<feature type="transmembrane region" description="Helical" evidence="1">
    <location>
        <begin position="12"/>
        <end position="33"/>
    </location>
</feature>
<dbReference type="Pfam" id="PF20152">
    <property type="entry name" value="DUF6534"/>
    <property type="match status" value="1"/>
</dbReference>
<dbReference type="EMBL" id="KL197712">
    <property type="protein sequence ID" value="KDQ62014.1"/>
    <property type="molecule type" value="Genomic_DNA"/>
</dbReference>
<organism evidence="3 4">
    <name type="scientific">Jaapia argillacea MUCL 33604</name>
    <dbReference type="NCBI Taxonomy" id="933084"/>
    <lineage>
        <taxon>Eukaryota</taxon>
        <taxon>Fungi</taxon>
        <taxon>Dikarya</taxon>
        <taxon>Basidiomycota</taxon>
        <taxon>Agaricomycotina</taxon>
        <taxon>Agaricomycetes</taxon>
        <taxon>Agaricomycetidae</taxon>
        <taxon>Jaapiales</taxon>
        <taxon>Jaapiaceae</taxon>
        <taxon>Jaapia</taxon>
    </lineage>
</organism>
<feature type="transmembrane region" description="Helical" evidence="1">
    <location>
        <begin position="210"/>
        <end position="232"/>
    </location>
</feature>
<name>A0A067Q4W9_9AGAM</name>
<keyword evidence="4" id="KW-1185">Reference proteome</keyword>
<sequence>MSYIAALQAHPVAFLAPTLTSLTVQAFQTGLLFDLSVQFWARADQEHKLIRTMVAFVSVVAIYQTTATFASLWRLDVAHFGDWNEQLVLTNPDRLQSAVTAALASPIQAFLIRRCWILTNKNSPLLVFLSSLLLSTIGLSVYLCIAMFTLSLARGRTSTLPLNAPYIWSLILSAVLDLTLTVVLFVFLWRSRFDAFSPRVRRTIRRVVLISWEAAALPAVCAVLAVLMYTTMGTHNNWTLFFHAILGKFYAISLLVTLNARADLRRSNRVQVLQPAPRAEAHLPVSIRDEGLHISISSPAHHDASGDSSTPKDSYP</sequence>
<keyword evidence="1" id="KW-1133">Transmembrane helix</keyword>